<proteinExistence type="predicted"/>
<accession>A0AAU2VAU6</accession>
<dbReference type="EMBL" id="CP108318">
    <property type="protein sequence ID" value="WTW64199.1"/>
    <property type="molecule type" value="Genomic_DNA"/>
</dbReference>
<evidence type="ECO:0000313" key="1">
    <source>
        <dbReference type="EMBL" id="WTW64199.1"/>
    </source>
</evidence>
<dbReference type="Gene3D" id="2.130.10.10">
    <property type="entry name" value="YVTN repeat-like/Quinoprotein amine dehydrogenase"/>
    <property type="match status" value="1"/>
</dbReference>
<reference evidence="1" key="1">
    <citation type="submission" date="2022-10" db="EMBL/GenBank/DDBJ databases">
        <title>The complete genomes of actinobacterial strains from the NBC collection.</title>
        <authorList>
            <person name="Joergensen T.S."/>
            <person name="Alvarez Arevalo M."/>
            <person name="Sterndorff E.B."/>
            <person name="Faurdal D."/>
            <person name="Vuksanovic O."/>
            <person name="Mourched A.-S."/>
            <person name="Charusanti P."/>
            <person name="Shaw S."/>
            <person name="Blin K."/>
            <person name="Weber T."/>
        </authorList>
    </citation>
    <scope>NUCLEOTIDE SEQUENCE</scope>
    <source>
        <strain evidence="1">NBC_00003</strain>
    </source>
</reference>
<dbReference type="AlphaFoldDB" id="A0AAU2VAU6"/>
<organism evidence="1">
    <name type="scientific">Streptomyces sp. NBC_00003</name>
    <dbReference type="NCBI Taxonomy" id="2903608"/>
    <lineage>
        <taxon>Bacteria</taxon>
        <taxon>Bacillati</taxon>
        <taxon>Actinomycetota</taxon>
        <taxon>Actinomycetes</taxon>
        <taxon>Kitasatosporales</taxon>
        <taxon>Streptomycetaceae</taxon>
        <taxon>Streptomyces</taxon>
    </lineage>
</organism>
<protein>
    <submittedName>
        <fullName evidence="1">Uncharacterized protein</fullName>
    </submittedName>
</protein>
<sequence>MTTDIATPAAAPDEASPAGASTTAGVELLYTLSTAPFPILVSPATGAYRLADLTLVLTRRAARAIECGGITVSVPVGTGATALAAQTTGITASTNPTGWGATVAASGVVTFAPPGGVAEIGKEKGLALSVAKVPVNRAEGRALLTVTVRWRVPGDPSENPWSTETVELRVPKFPSTFSMGELRADPLRIAYGGSVALSWQAAGGNFQLRYNKADISVTDRAGYTAHNITQDTLFQLHGTSSSGSGEAEAVRSVLVTVAVPDLVTPTLTATRSVVTDRLASGIPRLSFVPMFTANAMEHRPELSLRSFDPRLRRWSEPVRLPFGPAASPPAIAVREGRLHLLFRPYDSEQLTWAEYQGRTWRTLANSPGPAAAAPVALTAAGTSLVCSYQAPNGEQFTRTSSNGTSWGAPSAMPAPMSGAVALCWDGTALHAAMREFLLGLTIMGQYRRDAQNQWQRSNTNSTPQPPIHSPELVLWNGNLTCYYRSYLGQVWTRWHHKDEPETGDTQRLDDVRASNNVRLAVAGPTLYMLFPDSEGTLHLRSSDGSKWSTAAPVDDYRTLETPALAWYGDRLIAIGRGGACPP</sequence>
<dbReference type="InterPro" id="IPR015943">
    <property type="entry name" value="WD40/YVTN_repeat-like_dom_sf"/>
</dbReference>
<gene>
    <name evidence="1" type="ORF">OG549_28130</name>
</gene>
<dbReference type="SUPFAM" id="SSF89372">
    <property type="entry name" value="Fucose-specific lectin"/>
    <property type="match status" value="1"/>
</dbReference>
<name>A0AAU2VAU6_9ACTN</name>